<dbReference type="Gene3D" id="3.10.20.90">
    <property type="entry name" value="Phosphatidylinositol 3-kinase Catalytic Subunit, Chain A, domain 1"/>
    <property type="match status" value="1"/>
</dbReference>
<sequence length="615" mass="68410">MSCRPVQGVAQASTRSYIVRRLDDADHRLTLPKKARGQECLDKVCKALGLLEKEYFGLCYQDKGGERLWANLRNPLSEQVPQGNHVVMEMRVKYFISPHKILQPVTRYQFYQQTKRDLLRGQLPVDTAIRAARICGLMAQVDLGDYKPGQKHGHLAVVTVQAAAENLEARLKREHQKLVGLSTEIAIEKFLGEVARLPLYGVEVYPIAGGQYIGVGPEYITIYSTHKTALKHYSYSSVKYTAFQGKKFKVLIKHAETHSSQEVEVELNSRAASQALYRAVTEFHTFFRRDTVSSVVKMAGYCKSLLGNIKSQTPDRFYFDVTRTHKEVVNHVWSQLNPPDQSSRDRQRASASSRSRRMRSQNDPLPPIPGSRLTRAVSMQHPVRPNVCYQQMPPLPTFEQASHSADGVVINNRPHLAIPHLSSIASMPAYPSQTISETSDDTNSTYSSEYTAMSSRLGPGYTHHNTTSSSQALSDSYITSESSVASGGSTDLNSPPPVYSEVDPDQHPTPLCFTPHADGLPLSSPSSGMPPISGESVFSFDATSVLHRTRELEGELQRLRSAMTCRLCKQNPIGATFCPCGHTVCCFSCAQRLRTCWECDVLVNSVQRMLLASNV</sequence>
<reference evidence="4" key="1">
    <citation type="submission" date="2023-03" db="EMBL/GenBank/DDBJ databases">
        <authorList>
            <person name="Steffen K."/>
            <person name="Cardenas P."/>
        </authorList>
    </citation>
    <scope>NUCLEOTIDE SEQUENCE</scope>
</reference>
<feature type="coiled-coil region" evidence="1">
    <location>
        <begin position="157"/>
        <end position="184"/>
    </location>
</feature>
<dbReference type="Pfam" id="PF09379">
    <property type="entry name" value="FERM_N"/>
    <property type="match status" value="1"/>
</dbReference>
<feature type="domain" description="FERM" evidence="3">
    <location>
        <begin position="15"/>
        <end position="291"/>
    </location>
</feature>
<evidence type="ECO:0000259" key="3">
    <source>
        <dbReference type="PROSITE" id="PS50057"/>
    </source>
</evidence>
<keyword evidence="1" id="KW-0175">Coiled coil</keyword>
<dbReference type="InterPro" id="IPR011993">
    <property type="entry name" value="PH-like_dom_sf"/>
</dbReference>
<evidence type="ECO:0000256" key="1">
    <source>
        <dbReference type="SAM" id="Coils"/>
    </source>
</evidence>
<proteinExistence type="predicted"/>
<dbReference type="SMART" id="SM00295">
    <property type="entry name" value="B41"/>
    <property type="match status" value="1"/>
</dbReference>
<dbReference type="SMART" id="SM01196">
    <property type="entry name" value="FERM_C"/>
    <property type="match status" value="1"/>
</dbReference>
<protein>
    <submittedName>
        <fullName evidence="4">E3 ubiquitin-protein ligase MYLIP</fullName>
    </submittedName>
</protein>
<dbReference type="PANTHER" id="PTHR23280:SF13">
    <property type="entry name" value="E3 UBIQUITIN-PROTEIN LIGASE MYLIP"/>
    <property type="match status" value="1"/>
</dbReference>
<organism evidence="4 5">
    <name type="scientific">Geodia barretti</name>
    <name type="common">Barrett's horny sponge</name>
    <dbReference type="NCBI Taxonomy" id="519541"/>
    <lineage>
        <taxon>Eukaryota</taxon>
        <taxon>Metazoa</taxon>
        <taxon>Porifera</taxon>
        <taxon>Demospongiae</taxon>
        <taxon>Heteroscleromorpha</taxon>
        <taxon>Tetractinellida</taxon>
        <taxon>Astrophorina</taxon>
        <taxon>Geodiidae</taxon>
        <taxon>Geodia</taxon>
    </lineage>
</organism>
<evidence type="ECO:0000313" key="5">
    <source>
        <dbReference type="Proteomes" id="UP001174909"/>
    </source>
</evidence>
<dbReference type="InterPro" id="IPR000299">
    <property type="entry name" value="FERM_domain"/>
</dbReference>
<dbReference type="InterPro" id="IPR018980">
    <property type="entry name" value="FERM_PH-like_C"/>
</dbReference>
<dbReference type="Proteomes" id="UP001174909">
    <property type="component" value="Unassembled WGS sequence"/>
</dbReference>
<dbReference type="Gene3D" id="3.30.40.10">
    <property type="entry name" value="Zinc/RING finger domain, C3HC4 (zinc finger)"/>
    <property type="match status" value="1"/>
</dbReference>
<dbReference type="GO" id="GO:0006511">
    <property type="term" value="P:ubiquitin-dependent protein catabolic process"/>
    <property type="evidence" value="ECO:0007669"/>
    <property type="project" value="TreeGrafter"/>
</dbReference>
<feature type="region of interest" description="Disordered" evidence="2">
    <location>
        <begin position="457"/>
        <end position="511"/>
    </location>
</feature>
<dbReference type="InterPro" id="IPR035963">
    <property type="entry name" value="FERM_2"/>
</dbReference>
<dbReference type="PANTHER" id="PTHR23280">
    <property type="entry name" value="4.1 G PROTEIN"/>
    <property type="match status" value="1"/>
</dbReference>
<dbReference type="Gene3D" id="1.20.80.10">
    <property type="match status" value="1"/>
</dbReference>
<dbReference type="InterPro" id="IPR029071">
    <property type="entry name" value="Ubiquitin-like_domsf"/>
</dbReference>
<dbReference type="Gene3D" id="2.30.29.30">
    <property type="entry name" value="Pleckstrin-homology domain (PH domain)/Phosphotyrosine-binding domain (PTB)"/>
    <property type="match status" value="1"/>
</dbReference>
<keyword evidence="5" id="KW-1185">Reference proteome</keyword>
<dbReference type="GO" id="GO:0004842">
    <property type="term" value="F:ubiquitin-protein transferase activity"/>
    <property type="evidence" value="ECO:0007669"/>
    <property type="project" value="TreeGrafter"/>
</dbReference>
<feature type="region of interest" description="Disordered" evidence="2">
    <location>
        <begin position="333"/>
        <end position="372"/>
    </location>
</feature>
<accession>A0AA35RQU0</accession>
<dbReference type="CDD" id="cd14473">
    <property type="entry name" value="FERM_B-lobe"/>
    <property type="match status" value="1"/>
</dbReference>
<dbReference type="SUPFAM" id="SSF47031">
    <property type="entry name" value="Second domain of FERM"/>
    <property type="match status" value="1"/>
</dbReference>
<dbReference type="Pfam" id="PF00373">
    <property type="entry name" value="FERM_M"/>
    <property type="match status" value="1"/>
</dbReference>
<comment type="caution">
    <text evidence="4">The sequence shown here is derived from an EMBL/GenBank/DDBJ whole genome shotgun (WGS) entry which is preliminary data.</text>
</comment>
<gene>
    <name evidence="4" type="ORF">GBAR_LOCUS9878</name>
</gene>
<evidence type="ECO:0000313" key="4">
    <source>
        <dbReference type="EMBL" id="CAI8016025.1"/>
    </source>
</evidence>
<dbReference type="InterPro" id="IPR014352">
    <property type="entry name" value="FERM/acyl-CoA-bd_prot_sf"/>
</dbReference>
<dbReference type="InterPro" id="IPR018979">
    <property type="entry name" value="FERM_N"/>
</dbReference>
<dbReference type="EMBL" id="CASHTH010001490">
    <property type="protein sequence ID" value="CAI8016025.1"/>
    <property type="molecule type" value="Genomic_DNA"/>
</dbReference>
<dbReference type="InterPro" id="IPR019749">
    <property type="entry name" value="Band_41_domain"/>
</dbReference>
<dbReference type="Pfam" id="PF13920">
    <property type="entry name" value="zf-C3HC4_3"/>
    <property type="match status" value="1"/>
</dbReference>
<feature type="compositionally biased region" description="Polar residues" evidence="2">
    <location>
        <begin position="463"/>
        <end position="493"/>
    </location>
</feature>
<dbReference type="SUPFAM" id="SSF50729">
    <property type="entry name" value="PH domain-like"/>
    <property type="match status" value="1"/>
</dbReference>
<dbReference type="SUPFAM" id="SSF54236">
    <property type="entry name" value="Ubiquitin-like"/>
    <property type="match status" value="1"/>
</dbReference>
<dbReference type="InterPro" id="IPR019748">
    <property type="entry name" value="FERM_central"/>
</dbReference>
<dbReference type="Pfam" id="PF09380">
    <property type="entry name" value="FERM_C"/>
    <property type="match status" value="1"/>
</dbReference>
<evidence type="ECO:0000256" key="2">
    <source>
        <dbReference type="SAM" id="MobiDB-lite"/>
    </source>
</evidence>
<dbReference type="AlphaFoldDB" id="A0AA35RQU0"/>
<dbReference type="PROSITE" id="PS50057">
    <property type="entry name" value="FERM_3"/>
    <property type="match status" value="1"/>
</dbReference>
<dbReference type="InterPro" id="IPR013083">
    <property type="entry name" value="Znf_RING/FYVE/PHD"/>
</dbReference>
<name>A0AA35RQU0_GEOBA</name>